<feature type="transmembrane region" description="Helical" evidence="1">
    <location>
        <begin position="163"/>
        <end position="186"/>
    </location>
</feature>
<dbReference type="STRING" id="333138.LQ50_21040"/>
<dbReference type="RefSeq" id="WP_034632624.1">
    <property type="nucleotide sequence ID" value="NZ_JRJU01000038.1"/>
</dbReference>
<feature type="transmembrane region" description="Helical" evidence="1">
    <location>
        <begin position="390"/>
        <end position="412"/>
    </location>
</feature>
<evidence type="ECO:0000313" key="2">
    <source>
        <dbReference type="EMBL" id="KHF38487.1"/>
    </source>
</evidence>
<dbReference type="InterPro" id="IPR004445">
    <property type="entry name" value="GltS"/>
</dbReference>
<dbReference type="EMBL" id="JRJU01000038">
    <property type="protein sequence ID" value="KHF38487.1"/>
    <property type="molecule type" value="Genomic_DNA"/>
</dbReference>
<dbReference type="PANTHER" id="PTHR36178:SF1">
    <property type="entry name" value="SODIUM_GLUTAMATE SYMPORTER"/>
    <property type="match status" value="1"/>
</dbReference>
<dbReference type="GO" id="GO:0016020">
    <property type="term" value="C:membrane"/>
    <property type="evidence" value="ECO:0007669"/>
    <property type="project" value="InterPro"/>
</dbReference>
<dbReference type="Proteomes" id="UP000030832">
    <property type="component" value="Unassembled WGS sequence"/>
</dbReference>
<comment type="caution">
    <text evidence="2">The sequence shown here is derived from an EMBL/GenBank/DDBJ whole genome shotgun (WGS) entry which is preliminary data.</text>
</comment>
<feature type="transmembrane region" description="Helical" evidence="1">
    <location>
        <begin position="358"/>
        <end position="378"/>
    </location>
</feature>
<dbReference type="GO" id="GO:0015813">
    <property type="term" value="P:L-glutamate transmembrane transport"/>
    <property type="evidence" value="ECO:0007669"/>
    <property type="project" value="InterPro"/>
</dbReference>
<protein>
    <submittedName>
        <fullName evidence="2">Sodium:glutamate symporter</fullName>
    </submittedName>
</protein>
<proteinExistence type="predicted"/>
<feature type="transmembrane region" description="Helical" evidence="1">
    <location>
        <begin position="105"/>
        <end position="126"/>
    </location>
</feature>
<feature type="transmembrane region" description="Helical" evidence="1">
    <location>
        <begin position="418"/>
        <end position="438"/>
    </location>
</feature>
<keyword evidence="3" id="KW-1185">Reference proteome</keyword>
<keyword evidence="1" id="KW-0472">Membrane</keyword>
<keyword evidence="1" id="KW-0812">Transmembrane</keyword>
<dbReference type="eggNOG" id="COG0786">
    <property type="taxonomic scope" value="Bacteria"/>
</dbReference>
<evidence type="ECO:0000256" key="1">
    <source>
        <dbReference type="SAM" id="Phobius"/>
    </source>
</evidence>
<dbReference type="PANTHER" id="PTHR36178">
    <property type="entry name" value="SLR0625 PROTEIN"/>
    <property type="match status" value="1"/>
</dbReference>
<reference evidence="2 3" key="1">
    <citation type="submission" date="2014-09" db="EMBL/GenBank/DDBJ databases">
        <title>Genome sequencing and annotation of Bacillus Okhensis strain Kh10-101T.</title>
        <authorList>
            <person name="Prakash J.S."/>
        </authorList>
    </citation>
    <scope>NUCLEOTIDE SEQUENCE [LARGE SCALE GENOMIC DNA]</scope>
    <source>
        <strain evidence="3">Kh10-101T</strain>
    </source>
</reference>
<feature type="transmembrane region" description="Helical" evidence="1">
    <location>
        <begin position="258"/>
        <end position="277"/>
    </location>
</feature>
<evidence type="ECO:0000313" key="3">
    <source>
        <dbReference type="Proteomes" id="UP000030832"/>
    </source>
</evidence>
<feature type="transmembrane region" description="Helical" evidence="1">
    <location>
        <begin position="234"/>
        <end position="252"/>
    </location>
</feature>
<sequence>MNDFSIWSLMIDISLISGLLLVGTILRAKITWIQSLFLPASIIAGFIGLALGPSGVNILPFSDQFSAYPGLLIAVIFASIPIGAAKIKIGEIIGRVREMWSYSMLLTLLMWGGGALFGLLVIGQMFTDLPSGFGLILGAGFLGGHGTAAAIGEAFSLHGWEEAMSLGMTAATIGILVAVLGGILIVKRGTEKGHTQFISSFKDLPSDMRSGLIKTDDRSSMGNETVSSSSIDPLVLHLSIIAFVVGLSYWITQVLGSLIPGIAVPLLSIAFVVALIFQFSLRKAKADSYVDQRVMNRIGGSATDYLVAIGIASINVTVVMDYALPLILLFVFGIIWAYLIFKFIGPNIFKDFWFEKSLFGWGWSTGTVAMGLSLLRIVDPELKSKTSDDYALSYIGMVPVEIIIITFAPILVSIGLPWVMPITLLVVGVAIIAAYKYFGLWGSSVKEKTYNKKAS</sequence>
<dbReference type="AlphaFoldDB" id="A0A0B0IC84"/>
<feature type="transmembrane region" description="Helical" evidence="1">
    <location>
        <begin position="305"/>
        <end position="338"/>
    </location>
</feature>
<organism evidence="2 3">
    <name type="scientific">Halalkalibacter okhensis</name>
    <dbReference type="NCBI Taxonomy" id="333138"/>
    <lineage>
        <taxon>Bacteria</taxon>
        <taxon>Bacillati</taxon>
        <taxon>Bacillota</taxon>
        <taxon>Bacilli</taxon>
        <taxon>Bacillales</taxon>
        <taxon>Bacillaceae</taxon>
        <taxon>Halalkalibacter</taxon>
    </lineage>
</organism>
<dbReference type="OrthoDB" id="9801557at2"/>
<keyword evidence="1" id="KW-1133">Transmembrane helix</keyword>
<accession>A0A0B0IC84</accession>
<dbReference type="GO" id="GO:0015501">
    <property type="term" value="F:glutamate:sodium symporter activity"/>
    <property type="evidence" value="ECO:0007669"/>
    <property type="project" value="InterPro"/>
</dbReference>
<feature type="transmembrane region" description="Helical" evidence="1">
    <location>
        <begin position="6"/>
        <end position="26"/>
    </location>
</feature>
<gene>
    <name evidence="2" type="ORF">LQ50_21040</name>
</gene>
<name>A0A0B0IC84_9BACI</name>
<feature type="transmembrane region" description="Helical" evidence="1">
    <location>
        <begin position="65"/>
        <end position="84"/>
    </location>
</feature>
<feature type="transmembrane region" description="Helical" evidence="1">
    <location>
        <begin position="38"/>
        <end position="59"/>
    </location>
</feature>